<sequence>MLDLNSTPAAGGRETDFYPALRVAEAPPARDRIGEIADWVLANVPWTVPVPDWPCFHDRWPLLSRRDLAAVEAELQRRGAALDAPGADLDAMAARLTGRTTCCAAAADWLTLNPAAAITDPEFVRRFSLLSRAELILAAIEHRRRIVERLSGGEPRATR</sequence>
<accession>A0A0N7GS62</accession>
<dbReference type="OrthoDB" id="7452682at2"/>
<proteinExistence type="predicted"/>
<protein>
    <submittedName>
        <fullName evidence="1">Uncharacterized protein</fullName>
    </submittedName>
</protein>
<evidence type="ECO:0000313" key="2">
    <source>
        <dbReference type="Proteomes" id="UP000058074"/>
    </source>
</evidence>
<dbReference type="PATRIC" id="fig|33050.5.peg.1131"/>
<dbReference type="KEGG" id="smag:AN936_05450"/>
<name>A0A0N7GS62_SPHMC</name>
<organism evidence="1 2">
    <name type="scientific">Sphingopyxis macrogoltabida</name>
    <name type="common">Sphingomonas macrogoltabidus</name>
    <dbReference type="NCBI Taxonomy" id="33050"/>
    <lineage>
        <taxon>Bacteria</taxon>
        <taxon>Pseudomonadati</taxon>
        <taxon>Pseudomonadota</taxon>
        <taxon>Alphaproteobacteria</taxon>
        <taxon>Sphingomonadales</taxon>
        <taxon>Sphingomonadaceae</taxon>
        <taxon>Sphingopyxis</taxon>
    </lineage>
</organism>
<gene>
    <name evidence="1" type="ORF">AN936_05450</name>
</gene>
<dbReference type="RefSeq" id="WP_054587235.1">
    <property type="nucleotide sequence ID" value="NZ_CP012700.1"/>
</dbReference>
<evidence type="ECO:0000313" key="1">
    <source>
        <dbReference type="EMBL" id="ALH79827.1"/>
    </source>
</evidence>
<dbReference type="AlphaFoldDB" id="A0A0N7GS62"/>
<reference evidence="1 2" key="1">
    <citation type="journal article" date="2015" name="Genome Announc.">
        <title>Complete Genome Sequence of Polypropylene Glycol- and Polyethylene Glycol-Degrading Sphingopyxis macrogoltabida Strain EY-1.</title>
        <authorList>
            <person name="Ohtsubo Y."/>
            <person name="Nagata Y."/>
            <person name="Numata M."/>
            <person name="Tsuchikane K."/>
            <person name="Hosoyama A."/>
            <person name="Yamazoe A."/>
            <person name="Tsuda M."/>
            <person name="Fujita N."/>
            <person name="Kawai F."/>
        </authorList>
    </citation>
    <scope>NUCLEOTIDE SEQUENCE [LARGE SCALE GENOMIC DNA]</scope>
    <source>
        <strain evidence="1 2">EY-1</strain>
    </source>
</reference>
<dbReference type="Proteomes" id="UP000058074">
    <property type="component" value="Chromosome"/>
</dbReference>
<dbReference type="EMBL" id="CP012700">
    <property type="protein sequence ID" value="ALH79827.1"/>
    <property type="molecule type" value="Genomic_DNA"/>
</dbReference>